<dbReference type="Pfam" id="PF13676">
    <property type="entry name" value="TIR_2"/>
    <property type="match status" value="1"/>
</dbReference>
<dbReference type="Gene3D" id="3.40.50.10140">
    <property type="entry name" value="Toll/interleukin-1 receptor homology (TIR) domain"/>
    <property type="match status" value="1"/>
</dbReference>
<evidence type="ECO:0000259" key="1">
    <source>
        <dbReference type="Pfam" id="PF13676"/>
    </source>
</evidence>
<gene>
    <name evidence="2" type="ORF">V6R86_00390</name>
</gene>
<reference evidence="2 3" key="1">
    <citation type="submission" date="2024-02" db="EMBL/GenBank/DDBJ databases">
        <title>Full genome sequence of Sphingomonas kaistensis.</title>
        <authorList>
            <person name="Poletto B.L."/>
            <person name="Silva G."/>
            <person name="Galante D."/>
            <person name="Campos K.R."/>
            <person name="Santos M.B.N."/>
            <person name="Sacchi C.T."/>
        </authorList>
    </citation>
    <scope>NUCLEOTIDE SEQUENCE [LARGE SCALE GENOMIC DNA]</scope>
    <source>
        <strain evidence="2 3">MA4R</strain>
    </source>
</reference>
<protein>
    <submittedName>
        <fullName evidence="2">TIR domain-containing protein</fullName>
    </submittedName>
</protein>
<dbReference type="RefSeq" id="WP_338501109.1">
    <property type="nucleotide sequence ID" value="NZ_CP145607.1"/>
</dbReference>
<dbReference type="EMBL" id="CP145607">
    <property type="protein sequence ID" value="WWM69199.1"/>
    <property type="molecule type" value="Genomic_DNA"/>
</dbReference>
<evidence type="ECO:0000313" key="3">
    <source>
        <dbReference type="Proteomes" id="UP001382935"/>
    </source>
</evidence>
<name>A0ABZ2FYI2_9SPHN</name>
<dbReference type="Proteomes" id="UP001382935">
    <property type="component" value="Chromosome"/>
</dbReference>
<dbReference type="InterPro" id="IPR000157">
    <property type="entry name" value="TIR_dom"/>
</dbReference>
<organism evidence="2 3">
    <name type="scientific">Sphingomonas kaistensis</name>
    <dbReference type="NCBI Taxonomy" id="298708"/>
    <lineage>
        <taxon>Bacteria</taxon>
        <taxon>Pseudomonadati</taxon>
        <taxon>Pseudomonadota</taxon>
        <taxon>Alphaproteobacteria</taxon>
        <taxon>Sphingomonadales</taxon>
        <taxon>Sphingomonadaceae</taxon>
        <taxon>Sphingomonas</taxon>
    </lineage>
</organism>
<keyword evidence="3" id="KW-1185">Reference proteome</keyword>
<sequence length="420" mass="47897">MDWAYDDFGLHNPLSNLPSGRLDRAMTLRNGLVSLCEGRTNFNDAVYRLLRAELLNDQSIADLVPQFVRTAQDTGAMWAFLKDHSPQWAPRRQFVRDQFSALIDRLEGVATPAVSTAVHPVERPSVERREKPMYNLFVSGNAEAWQGEPWTIEASRCVNEYTDEAIIGEFGSLDAAAIEALQKLPCIFAYEASSEQNPKFGVIRDVVKRQGQVRVEYDLIAVDPFLTHENINDMLFELDIGKWEMNRTHWAVKDANLPKELHKRGITLPNWTRSVSKAVDISTHNFDVALSFPGEVRPLVEEVAGHLERLIGPNAYFYDNNYTSQLARPSLDTFLQDIYRNRAKLIVVFLSADYQRKNWCGIEFRAIRDIIAERDNARIMFVRTDDSAVEGVFATDGYVDARRHDAATLARYVQERVNLL</sequence>
<proteinExistence type="predicted"/>
<accession>A0ABZ2FYI2</accession>
<dbReference type="InterPro" id="IPR035897">
    <property type="entry name" value="Toll_tir_struct_dom_sf"/>
</dbReference>
<dbReference type="SUPFAM" id="SSF52200">
    <property type="entry name" value="Toll/Interleukin receptor TIR domain"/>
    <property type="match status" value="1"/>
</dbReference>
<feature type="domain" description="TIR" evidence="1">
    <location>
        <begin position="288"/>
        <end position="409"/>
    </location>
</feature>
<evidence type="ECO:0000313" key="2">
    <source>
        <dbReference type="EMBL" id="WWM69199.1"/>
    </source>
</evidence>